<evidence type="ECO:0008006" key="3">
    <source>
        <dbReference type="Google" id="ProtNLM"/>
    </source>
</evidence>
<name>A0A5E7RF37_PSEFL</name>
<evidence type="ECO:0000313" key="1">
    <source>
        <dbReference type="EMBL" id="VVP72564.1"/>
    </source>
</evidence>
<dbReference type="PIRSF" id="PIRSF033905">
    <property type="entry name" value="UCP033905"/>
    <property type="match status" value="1"/>
</dbReference>
<evidence type="ECO:0000313" key="2">
    <source>
        <dbReference type="Proteomes" id="UP000325565"/>
    </source>
</evidence>
<dbReference type="InterPro" id="IPR009645">
    <property type="entry name" value="GguC"/>
</dbReference>
<proteinExistence type="predicted"/>
<accession>A0A5E7RF37</accession>
<sequence>MCGAVHDFLEADMRLIQFENTAGERQVGLVDGSQVQVLKGTRSTRELALAAIRAQRSLQEEVAQRGTEPGPDYAQLLQQGNVLPPLDHEDPAHCLISGTGLTHLGSAATRDKMHQQDGAVEAGMTDTMRIFKWGLEGGKPAAGQVGAQPEWFYKGDGSIVVRPGADFPVPPFAEDAGEEPELTGLYVIGDDGQPYRVGYALGNEFSDHVMERRNYLYLAHSKLRYCAYGPELRVGDLPRHLAGTSRIKRNGETIWEKEFLSGEDNMCHSLANLEFHHFKYAQFLRPGDVHVHYFGTATLSFADGVKTQPGDRFQISLDEFGAPLDNGIGESAQPLAIGQVRTL</sequence>
<dbReference type="SUPFAM" id="SSF56529">
    <property type="entry name" value="FAH"/>
    <property type="match status" value="1"/>
</dbReference>
<dbReference type="InterPro" id="IPR036663">
    <property type="entry name" value="Fumarylacetoacetase_C_sf"/>
</dbReference>
<reference evidence="1 2" key="1">
    <citation type="submission" date="2019-09" db="EMBL/GenBank/DDBJ databases">
        <authorList>
            <person name="Chandra G."/>
            <person name="Truman W A."/>
        </authorList>
    </citation>
    <scope>NUCLEOTIDE SEQUENCE [LARGE SCALE GENOMIC DNA]</scope>
    <source>
        <strain evidence="1">PS922</strain>
    </source>
</reference>
<gene>
    <name evidence="1" type="ORF">PS922_00934</name>
</gene>
<protein>
    <recommendedName>
        <fullName evidence="3">FAH family protein</fullName>
    </recommendedName>
</protein>
<organism evidence="1 2">
    <name type="scientific">Pseudomonas fluorescens</name>
    <dbReference type="NCBI Taxonomy" id="294"/>
    <lineage>
        <taxon>Bacteria</taxon>
        <taxon>Pseudomonadati</taxon>
        <taxon>Pseudomonadota</taxon>
        <taxon>Gammaproteobacteria</taxon>
        <taxon>Pseudomonadales</taxon>
        <taxon>Pseudomonadaceae</taxon>
        <taxon>Pseudomonas</taxon>
    </lineage>
</organism>
<dbReference type="Gene3D" id="3.90.850.10">
    <property type="entry name" value="Fumarylacetoacetase-like, C-terminal domain"/>
    <property type="match status" value="1"/>
</dbReference>
<dbReference type="AlphaFoldDB" id="A0A5E7RF37"/>
<dbReference type="NCBIfam" id="NF040903">
    <property type="entry name" value="GguC"/>
    <property type="match status" value="1"/>
</dbReference>
<dbReference type="EMBL" id="CABVJB010000002">
    <property type="protein sequence ID" value="VVP72564.1"/>
    <property type="molecule type" value="Genomic_DNA"/>
</dbReference>
<dbReference type="Proteomes" id="UP000325565">
    <property type="component" value="Unassembled WGS sequence"/>
</dbReference>
<dbReference type="GO" id="GO:0003824">
    <property type="term" value="F:catalytic activity"/>
    <property type="evidence" value="ECO:0007669"/>
    <property type="project" value="InterPro"/>
</dbReference>